<dbReference type="AlphaFoldDB" id="A0AAD5U946"/>
<gene>
    <name evidence="2" type="ORF">HK099_007851</name>
</gene>
<feature type="region of interest" description="Disordered" evidence="1">
    <location>
        <begin position="453"/>
        <end position="476"/>
    </location>
</feature>
<keyword evidence="3" id="KW-1185">Reference proteome</keyword>
<evidence type="ECO:0000313" key="3">
    <source>
        <dbReference type="Proteomes" id="UP001211065"/>
    </source>
</evidence>
<feature type="compositionally biased region" description="Basic and acidic residues" evidence="1">
    <location>
        <begin position="606"/>
        <end position="627"/>
    </location>
</feature>
<feature type="compositionally biased region" description="Basic and acidic residues" evidence="1">
    <location>
        <begin position="455"/>
        <end position="465"/>
    </location>
</feature>
<protein>
    <submittedName>
        <fullName evidence="2">Uncharacterized protein</fullName>
    </submittedName>
</protein>
<dbReference type="PANTHER" id="PTHR33504">
    <property type="entry name" value="NADH DEHYDROGENASE (UBIQUINONE) 1 BETA SUBCOMPLEX, 4"/>
    <property type="match status" value="1"/>
</dbReference>
<accession>A0AAD5U946</accession>
<name>A0AAD5U946_9FUNG</name>
<organism evidence="2 3">
    <name type="scientific">Clydaea vesicula</name>
    <dbReference type="NCBI Taxonomy" id="447962"/>
    <lineage>
        <taxon>Eukaryota</taxon>
        <taxon>Fungi</taxon>
        <taxon>Fungi incertae sedis</taxon>
        <taxon>Chytridiomycota</taxon>
        <taxon>Chytridiomycota incertae sedis</taxon>
        <taxon>Chytridiomycetes</taxon>
        <taxon>Lobulomycetales</taxon>
        <taxon>Lobulomycetaceae</taxon>
        <taxon>Clydaea</taxon>
    </lineage>
</organism>
<evidence type="ECO:0000256" key="1">
    <source>
        <dbReference type="SAM" id="MobiDB-lite"/>
    </source>
</evidence>
<comment type="caution">
    <text evidence="2">The sequence shown here is derived from an EMBL/GenBank/DDBJ whole genome shotgun (WGS) entry which is preliminary data.</text>
</comment>
<reference evidence="2" key="1">
    <citation type="submission" date="2020-05" db="EMBL/GenBank/DDBJ databases">
        <title>Phylogenomic resolution of chytrid fungi.</title>
        <authorList>
            <person name="Stajich J.E."/>
            <person name="Amses K."/>
            <person name="Simmons R."/>
            <person name="Seto K."/>
            <person name="Myers J."/>
            <person name="Bonds A."/>
            <person name="Quandt C.A."/>
            <person name="Barry K."/>
            <person name="Liu P."/>
            <person name="Grigoriev I."/>
            <person name="Longcore J.E."/>
            <person name="James T.Y."/>
        </authorList>
    </citation>
    <scope>NUCLEOTIDE SEQUENCE</scope>
    <source>
        <strain evidence="2">JEL0476</strain>
    </source>
</reference>
<feature type="region of interest" description="Disordered" evidence="1">
    <location>
        <begin position="287"/>
        <end position="306"/>
    </location>
</feature>
<evidence type="ECO:0000313" key="2">
    <source>
        <dbReference type="EMBL" id="KAJ3227982.1"/>
    </source>
</evidence>
<feature type="compositionally biased region" description="Acidic residues" evidence="1">
    <location>
        <begin position="296"/>
        <end position="306"/>
    </location>
</feature>
<proteinExistence type="predicted"/>
<feature type="region of interest" description="Disordered" evidence="1">
    <location>
        <begin position="606"/>
        <end position="631"/>
    </location>
</feature>
<sequence length="659" mass="77086">MEQRLITYELTGFDLKDIHALPELPVKEHEVENATKNESLIEQFKLYKEMKIQAVNIISRYWRTFQQKKVFNNLKKLLLYAEAGFTNELLKKISPKELELLKDPFMQGRIRFRFGGDGCFPPKIYFKVYSKGINVHYFNGLKLIEPGSQAAKDSCDMMGTRKFMEQVIMDEQYYSKYPKQILDPNQVTTKHEYIKYMTSLDHKSSNLGGRDNNWRHLEMGNFELQLLSIAVTSPVSVPKIKSKKNALEAKQKIKLRKLKSFYGQLGNKDENAERNQKGSENQANFKNHIAKNENDVTADQDLSDDNSDMDEEIMNDEEFKLIFEWSNDLENNNLDFCHNDYKDKLLSLIHKLQNFPNIPSEEIEEFTNFKEIKEDFKPEMLIQTYQKENIIVEDDFERQLFLKIEQLEKEEDSNLAEKEKAIDEVSSSAIPSINADGFLHKKKSVKKKKTVTFKSDTDTTEKDSSSENDYTDISSDDEIISDTEDLANSTEKYSNSSSNVLVMKQLVVEKEINENNEEDILMESDVDDYMLGREISLEYFRKKNQMEKLKKNKKKKFCDSEGDSEDEYFGGEEDMESYYDRAESNGIDKKIIEYVQREETSNLEFSHGEQMHNSESDLKVQPKERQHNKVKPIIKLSRFKQERLILSQNHNDLTKDEAI</sequence>
<dbReference type="PANTHER" id="PTHR33504:SF1">
    <property type="entry name" value="FAMILY WITH SEQUENCE SIMILARITY 90, MEMBER A1B"/>
    <property type="match status" value="1"/>
</dbReference>
<dbReference type="Proteomes" id="UP001211065">
    <property type="component" value="Unassembled WGS sequence"/>
</dbReference>
<dbReference type="EMBL" id="JADGJW010000008">
    <property type="protein sequence ID" value="KAJ3227982.1"/>
    <property type="molecule type" value="Genomic_DNA"/>
</dbReference>